<dbReference type="InterPro" id="IPR027417">
    <property type="entry name" value="P-loop_NTPase"/>
</dbReference>
<dbReference type="GO" id="GO:0005524">
    <property type="term" value="F:ATP binding"/>
    <property type="evidence" value="ECO:0007669"/>
    <property type="project" value="UniProtKB-KW"/>
</dbReference>
<dbReference type="PANTHER" id="PTHR47959:SF1">
    <property type="entry name" value="ATP-DEPENDENT RNA HELICASE DBPA"/>
    <property type="match status" value="1"/>
</dbReference>
<reference evidence="6 7" key="1">
    <citation type="submission" date="2018-11" db="EMBL/GenBank/DDBJ databases">
        <authorList>
            <consortium name="Pathogen Informatics"/>
        </authorList>
    </citation>
    <scope>NUCLEOTIDE SEQUENCE [LARGE SCALE GENOMIC DNA]</scope>
</reference>
<dbReference type="Proteomes" id="UP000271889">
    <property type="component" value="Unassembled WGS sequence"/>
</dbReference>
<dbReference type="InterPro" id="IPR050079">
    <property type="entry name" value="DEAD_box_RNA_helicase"/>
</dbReference>
<keyword evidence="1" id="KW-0547">Nucleotide-binding</keyword>
<keyword evidence="4" id="KW-0067">ATP-binding</keyword>
<protein>
    <recommendedName>
        <fullName evidence="5">Helicase C-terminal domain-containing protein</fullName>
    </recommendedName>
</protein>
<dbReference type="GO" id="GO:0005829">
    <property type="term" value="C:cytosol"/>
    <property type="evidence" value="ECO:0007669"/>
    <property type="project" value="TreeGrafter"/>
</dbReference>
<dbReference type="GO" id="GO:0003724">
    <property type="term" value="F:RNA helicase activity"/>
    <property type="evidence" value="ECO:0007669"/>
    <property type="project" value="TreeGrafter"/>
</dbReference>
<evidence type="ECO:0000256" key="3">
    <source>
        <dbReference type="ARBA" id="ARBA00022806"/>
    </source>
</evidence>
<evidence type="ECO:0000256" key="4">
    <source>
        <dbReference type="ARBA" id="ARBA00022840"/>
    </source>
</evidence>
<evidence type="ECO:0000256" key="1">
    <source>
        <dbReference type="ARBA" id="ARBA00022741"/>
    </source>
</evidence>
<dbReference type="PROSITE" id="PS51194">
    <property type="entry name" value="HELICASE_CTER"/>
    <property type="match status" value="1"/>
</dbReference>
<dbReference type="AlphaFoldDB" id="A0A3P6RPT5"/>
<dbReference type="CDD" id="cd18787">
    <property type="entry name" value="SF2_C_DEAD"/>
    <property type="match status" value="1"/>
</dbReference>
<dbReference type="SUPFAM" id="SSF52540">
    <property type="entry name" value="P-loop containing nucleoside triphosphate hydrolases"/>
    <property type="match status" value="1"/>
</dbReference>
<dbReference type="PANTHER" id="PTHR47959">
    <property type="entry name" value="ATP-DEPENDENT RNA HELICASE RHLE-RELATED"/>
    <property type="match status" value="1"/>
</dbReference>
<keyword evidence="3" id="KW-0347">Helicase</keyword>
<dbReference type="Gene3D" id="3.40.50.300">
    <property type="entry name" value="P-loop containing nucleotide triphosphate hydrolases"/>
    <property type="match status" value="1"/>
</dbReference>
<evidence type="ECO:0000259" key="5">
    <source>
        <dbReference type="PROSITE" id="PS51194"/>
    </source>
</evidence>
<feature type="domain" description="Helicase C-terminal" evidence="5">
    <location>
        <begin position="18"/>
        <end position="167"/>
    </location>
</feature>
<evidence type="ECO:0000313" key="6">
    <source>
        <dbReference type="EMBL" id="VDK46744.1"/>
    </source>
</evidence>
<dbReference type="EMBL" id="UYRV01001353">
    <property type="protein sequence ID" value="VDK46744.1"/>
    <property type="molecule type" value="Genomic_DNA"/>
</dbReference>
<proteinExistence type="predicted"/>
<name>A0A3P6RPT5_CYLGO</name>
<keyword evidence="7" id="KW-1185">Reference proteome</keyword>
<gene>
    <name evidence="6" type="ORF">CGOC_LOCUS851</name>
</gene>
<evidence type="ECO:0000313" key="7">
    <source>
        <dbReference type="Proteomes" id="UP000271889"/>
    </source>
</evidence>
<dbReference type="OrthoDB" id="7848262at2759"/>
<accession>A0A3P6RPT5</accession>
<evidence type="ECO:0000256" key="2">
    <source>
        <dbReference type="ARBA" id="ARBA00022801"/>
    </source>
</evidence>
<dbReference type="SMART" id="SM00490">
    <property type="entry name" value="HELICc"/>
    <property type="match status" value="1"/>
</dbReference>
<dbReference type="GO" id="GO:0016787">
    <property type="term" value="F:hydrolase activity"/>
    <property type="evidence" value="ECO:0007669"/>
    <property type="project" value="UniProtKB-KW"/>
</dbReference>
<dbReference type="InterPro" id="IPR001650">
    <property type="entry name" value="Helicase_C-like"/>
</dbReference>
<keyword evidence="2" id="KW-0378">Hydrolase</keyword>
<organism evidence="6 7">
    <name type="scientific">Cylicostephanus goldi</name>
    <name type="common">Nematode worm</name>
    <dbReference type="NCBI Taxonomy" id="71465"/>
    <lineage>
        <taxon>Eukaryota</taxon>
        <taxon>Metazoa</taxon>
        <taxon>Ecdysozoa</taxon>
        <taxon>Nematoda</taxon>
        <taxon>Chromadorea</taxon>
        <taxon>Rhabditida</taxon>
        <taxon>Rhabditina</taxon>
        <taxon>Rhabditomorpha</taxon>
        <taxon>Strongyloidea</taxon>
        <taxon>Strongylidae</taxon>
        <taxon>Cylicostephanus</taxon>
    </lineage>
</organism>
<sequence length="266" mass="30147">MKSPQQIRKVYLNSAFHALKSVYISYRKCLSCLDTTLISSCESIRQVLEDAGFMAASISAQISQKDRCDIIERLKQNKLKVLVSTDLTARGIDASNVNLVVNLETAINAETYFHRIGRAARYGGYGAAVTLLADHREFSRFKAMVMKSGINVCLMSSAAPPDLTTNHSYFEQCSKFSSVQVSLRFSLLYEFKMDKRLTSSERLDFTSPPFPAQVWVNDQNERSRKVQAQARRSLGSEPQEHMVPVRLHLEAPKSNKWREVKEVWAL</sequence>
<dbReference type="Pfam" id="PF00271">
    <property type="entry name" value="Helicase_C"/>
    <property type="match status" value="1"/>
</dbReference>